<evidence type="ECO:0000313" key="3">
    <source>
        <dbReference type="Proteomes" id="UP000317648"/>
    </source>
</evidence>
<gene>
    <name evidence="2" type="ORF">Pla8534_64960</name>
</gene>
<sequence length="91" mass="10651">MDEIITRLQRIENLLEHLQAERVSKEFYSIAEVAQMVGRSEYTVREWCRHERVRGQKSRVGCGGTTEWRISHAELLRIQNEGPLPIAKRFG</sequence>
<dbReference type="Proteomes" id="UP000317648">
    <property type="component" value="Chromosome"/>
</dbReference>
<evidence type="ECO:0000313" key="2">
    <source>
        <dbReference type="EMBL" id="QDU98625.1"/>
    </source>
</evidence>
<dbReference type="KEGG" id="lcre:Pla8534_64960"/>
<proteinExistence type="predicted"/>
<dbReference type="EMBL" id="CP036433">
    <property type="protein sequence ID" value="QDU98625.1"/>
    <property type="molecule type" value="Genomic_DNA"/>
</dbReference>
<dbReference type="AlphaFoldDB" id="A0A518E3F1"/>
<reference evidence="2 3" key="1">
    <citation type="submission" date="2019-02" db="EMBL/GenBank/DDBJ databases">
        <title>Deep-cultivation of Planctomycetes and their phenomic and genomic characterization uncovers novel biology.</title>
        <authorList>
            <person name="Wiegand S."/>
            <person name="Jogler M."/>
            <person name="Boedeker C."/>
            <person name="Pinto D."/>
            <person name="Vollmers J."/>
            <person name="Rivas-Marin E."/>
            <person name="Kohn T."/>
            <person name="Peeters S.H."/>
            <person name="Heuer A."/>
            <person name="Rast P."/>
            <person name="Oberbeckmann S."/>
            <person name="Bunk B."/>
            <person name="Jeske O."/>
            <person name="Meyerdierks A."/>
            <person name="Storesund J.E."/>
            <person name="Kallscheuer N."/>
            <person name="Luecker S."/>
            <person name="Lage O.M."/>
            <person name="Pohl T."/>
            <person name="Merkel B.J."/>
            <person name="Hornburger P."/>
            <person name="Mueller R.-W."/>
            <person name="Bruemmer F."/>
            <person name="Labrenz M."/>
            <person name="Spormann A.M."/>
            <person name="Op den Camp H."/>
            <person name="Overmann J."/>
            <person name="Amann R."/>
            <person name="Jetten M.S.M."/>
            <person name="Mascher T."/>
            <person name="Medema M.H."/>
            <person name="Devos D.P."/>
            <person name="Kaster A.-K."/>
            <person name="Ovreas L."/>
            <person name="Rohde M."/>
            <person name="Galperin M.Y."/>
            <person name="Jogler C."/>
        </authorList>
    </citation>
    <scope>NUCLEOTIDE SEQUENCE [LARGE SCALE GENOMIC DNA]</scope>
    <source>
        <strain evidence="2 3">Pla85_3_4</strain>
    </source>
</reference>
<organism evidence="2 3">
    <name type="scientific">Lignipirellula cremea</name>
    <dbReference type="NCBI Taxonomy" id="2528010"/>
    <lineage>
        <taxon>Bacteria</taxon>
        <taxon>Pseudomonadati</taxon>
        <taxon>Planctomycetota</taxon>
        <taxon>Planctomycetia</taxon>
        <taxon>Pirellulales</taxon>
        <taxon>Pirellulaceae</taxon>
        <taxon>Lignipirellula</taxon>
    </lineage>
</organism>
<dbReference type="RefSeq" id="WP_145058034.1">
    <property type="nucleotide sequence ID" value="NZ_CP036433.1"/>
</dbReference>
<accession>A0A518E3F1</accession>
<evidence type="ECO:0000259" key="1">
    <source>
        <dbReference type="Pfam" id="PF12728"/>
    </source>
</evidence>
<dbReference type="InterPro" id="IPR041657">
    <property type="entry name" value="HTH_17"/>
</dbReference>
<dbReference type="Pfam" id="PF12728">
    <property type="entry name" value="HTH_17"/>
    <property type="match status" value="1"/>
</dbReference>
<protein>
    <recommendedName>
        <fullName evidence="1">Helix-turn-helix domain-containing protein</fullName>
    </recommendedName>
</protein>
<dbReference type="OrthoDB" id="292087at2"/>
<keyword evidence="3" id="KW-1185">Reference proteome</keyword>
<feature type="domain" description="Helix-turn-helix" evidence="1">
    <location>
        <begin position="27"/>
        <end position="80"/>
    </location>
</feature>
<name>A0A518E3F1_9BACT</name>